<sequence>MVAAHPGKRNGPAVADGILHTVHSDAHHTVAVGCLPFHIIILPGFHCGGLGKDRIIAAAVFGGINGVPFLRFRRRCFFFKYNADMVVLVNGVKGHTTSLAAAAQVVPDSAVH</sequence>
<organism evidence="1">
    <name type="scientific">bioreactor metagenome</name>
    <dbReference type="NCBI Taxonomy" id="1076179"/>
    <lineage>
        <taxon>unclassified sequences</taxon>
        <taxon>metagenomes</taxon>
        <taxon>ecological metagenomes</taxon>
    </lineage>
</organism>
<proteinExistence type="predicted"/>
<dbReference type="EMBL" id="VSSQ01140415">
    <property type="protein sequence ID" value="MPN62429.1"/>
    <property type="molecule type" value="Genomic_DNA"/>
</dbReference>
<reference evidence="1" key="1">
    <citation type="submission" date="2019-08" db="EMBL/GenBank/DDBJ databases">
        <authorList>
            <person name="Kucharzyk K."/>
            <person name="Murdoch R.W."/>
            <person name="Higgins S."/>
            <person name="Loffler F."/>
        </authorList>
    </citation>
    <scope>NUCLEOTIDE SEQUENCE</scope>
</reference>
<evidence type="ECO:0000313" key="1">
    <source>
        <dbReference type="EMBL" id="MPN62429.1"/>
    </source>
</evidence>
<comment type="caution">
    <text evidence="1">The sequence shown here is derived from an EMBL/GenBank/DDBJ whole genome shotgun (WGS) entry which is preliminary data.</text>
</comment>
<name>A0A645JIA7_9ZZZZ</name>
<protein>
    <submittedName>
        <fullName evidence="1">Uncharacterized protein</fullName>
    </submittedName>
</protein>
<gene>
    <name evidence="1" type="ORF">SDC9_210177</name>
</gene>
<accession>A0A645JIA7</accession>
<dbReference type="AlphaFoldDB" id="A0A645JIA7"/>